<proteinExistence type="predicted"/>
<dbReference type="InterPro" id="IPR001296">
    <property type="entry name" value="Glyco_trans_1"/>
</dbReference>
<protein>
    <submittedName>
        <fullName evidence="2">Glycosyltransferase family 4 protein</fullName>
    </submittedName>
</protein>
<evidence type="ECO:0000259" key="1">
    <source>
        <dbReference type="Pfam" id="PF00534"/>
    </source>
</evidence>
<accession>A0A8H9QZI0</accession>
<dbReference type="Proteomes" id="UP000859547">
    <property type="component" value="Unassembled WGS sequence"/>
</dbReference>
<dbReference type="AlphaFoldDB" id="A0A8H9QZI0"/>
<reference evidence="2" key="2">
    <citation type="submission" date="2020-07" db="EMBL/GenBank/DDBJ databases">
        <authorList>
            <consortium name="NCBI Pathogen Detection Project"/>
        </authorList>
    </citation>
    <scope>NUCLEOTIDE SEQUENCE</scope>
    <source>
        <strain evidence="2">C8</strain>
    </source>
</reference>
<name>A0A8H9QZI0_CLOPF</name>
<dbReference type="SUPFAM" id="SSF53756">
    <property type="entry name" value="UDP-Glycosyltransferase/glycogen phosphorylase"/>
    <property type="match status" value="1"/>
</dbReference>
<keyword evidence="2" id="KW-0808">Transferase</keyword>
<organism evidence="2">
    <name type="scientific">Clostridium perfringens</name>
    <dbReference type="NCBI Taxonomy" id="1502"/>
    <lineage>
        <taxon>Bacteria</taxon>
        <taxon>Bacillati</taxon>
        <taxon>Bacillota</taxon>
        <taxon>Clostridia</taxon>
        <taxon>Eubacteriales</taxon>
        <taxon>Clostridiaceae</taxon>
        <taxon>Clostridium</taxon>
    </lineage>
</organism>
<sequence length="371" mass="44151">MIILLRCNDLNPDPRVDKYIQYFEQNKIEYKLVGWDRKCENLKKKNTIYFYEKSNYGDRRKNILKKIKWNLFLVKLLIKNRNSYNIIHACDFDTAFPSLIMKFFKKKIIFDVFDWIGDSNLSGIFIIDFLIKKLECFTANNCDQIIICDENRKKQMNIKEKNKKNIIVLPNIPSIKESTIKNIKLKKKNKEKLYISYVGVFDKSRNLKELLEVVKKNKNLILDIAGFGIMEDLIKKYSNENNNIRFHGKVNYLRGLEIMKNSDLIYAMYSKKVSNHIFAAPNKYYEAMMLENPLITTKGTLIGNNVEKNKIGFVIEEDIYSLEIILNNKNIKEEIIVFKKNQKKLWEKDFKNYVEFFMKNDYSKILMKGKF</sequence>
<dbReference type="EMBL" id="DACTCB010000021">
    <property type="protein sequence ID" value="HAT4309020.1"/>
    <property type="molecule type" value="Genomic_DNA"/>
</dbReference>
<comment type="caution">
    <text evidence="2">The sequence shown here is derived from an EMBL/GenBank/DDBJ whole genome shotgun (WGS) entry which is preliminary data.</text>
</comment>
<dbReference type="Gene3D" id="3.40.50.2000">
    <property type="entry name" value="Glycogen Phosphorylase B"/>
    <property type="match status" value="2"/>
</dbReference>
<dbReference type="GO" id="GO:0016757">
    <property type="term" value="F:glycosyltransferase activity"/>
    <property type="evidence" value="ECO:0007669"/>
    <property type="project" value="InterPro"/>
</dbReference>
<gene>
    <name evidence="2" type="ORF">I9080_002864</name>
</gene>
<feature type="domain" description="Glycosyl transferase family 1" evidence="1">
    <location>
        <begin position="184"/>
        <end position="317"/>
    </location>
</feature>
<evidence type="ECO:0000313" key="2">
    <source>
        <dbReference type="EMBL" id="HAT4309020.1"/>
    </source>
</evidence>
<dbReference type="Pfam" id="PF00534">
    <property type="entry name" value="Glycos_transf_1"/>
    <property type="match status" value="1"/>
</dbReference>
<reference evidence="2" key="1">
    <citation type="journal article" date="2018" name="Genome Biol.">
        <title>SKESA: strategic k-mer extension for scrupulous assemblies.</title>
        <authorList>
            <person name="Souvorov A."/>
            <person name="Agarwala R."/>
            <person name="Lipman D.J."/>
        </authorList>
    </citation>
    <scope>NUCLEOTIDE SEQUENCE</scope>
    <source>
        <strain evidence="2">C8</strain>
    </source>
</reference>